<accession>A0AC61RJ64</accession>
<comment type="caution">
    <text evidence="1">The sequence shown here is derived from an EMBL/GenBank/DDBJ whole genome shotgun (WGS) entry which is preliminary data.</text>
</comment>
<evidence type="ECO:0000313" key="1">
    <source>
        <dbReference type="EMBL" id="TGY80226.1"/>
    </source>
</evidence>
<organism evidence="1 2">
    <name type="scientific">Lepagella muris</name>
    <dbReference type="NCBI Taxonomy" id="3032870"/>
    <lineage>
        <taxon>Bacteria</taxon>
        <taxon>Pseudomonadati</taxon>
        <taxon>Bacteroidota</taxon>
        <taxon>Bacteroidia</taxon>
        <taxon>Bacteroidales</taxon>
        <taxon>Muribaculaceae</taxon>
        <taxon>Lepagella</taxon>
    </lineage>
</organism>
<name>A0AC61RJ64_9BACT</name>
<keyword evidence="2" id="KW-1185">Reference proteome</keyword>
<dbReference type="EMBL" id="SRYB01000003">
    <property type="protein sequence ID" value="TGY80226.1"/>
    <property type="molecule type" value="Genomic_DNA"/>
</dbReference>
<proteinExistence type="predicted"/>
<gene>
    <name evidence="1" type="ORF">E5331_03020</name>
</gene>
<reference evidence="1" key="1">
    <citation type="submission" date="2019-04" db="EMBL/GenBank/DDBJ databases">
        <title>Microbes associate with the intestines of laboratory mice.</title>
        <authorList>
            <person name="Navarre W."/>
            <person name="Wong E."/>
            <person name="Huang K."/>
            <person name="Tropini C."/>
            <person name="Ng K."/>
            <person name="Yu B."/>
        </authorList>
    </citation>
    <scope>NUCLEOTIDE SEQUENCE</scope>
    <source>
        <strain evidence="1">NM04_E33</strain>
    </source>
</reference>
<sequence length="208" mass="23642">MPKRAFSPKEVLAKTYRTLPWDGEWAEAFGLPTVNETWLIHGQSGSGKSSFVMQLARKLTEYGTVLFMSYEEGVGQSFQKRIARFKMNEVQGRFRIATSDTIEELTARLRCKKSPRFVIIDSFQAAGWEYPETESLIKSFPRKCFIFISQEHKGQPMGKAAVRLKFFAGVKVRVSGYKAYCQGRFIPAPGVYYPVWTEGILKTTNNPG</sequence>
<protein>
    <submittedName>
        <fullName evidence="1">AAA family ATPase</fullName>
    </submittedName>
</protein>
<dbReference type="Proteomes" id="UP000306319">
    <property type="component" value="Unassembled WGS sequence"/>
</dbReference>
<evidence type="ECO:0000313" key="2">
    <source>
        <dbReference type="Proteomes" id="UP000306319"/>
    </source>
</evidence>